<comment type="caution">
    <text evidence="1">The sequence shown here is derived from an EMBL/GenBank/DDBJ whole genome shotgun (WGS) entry which is preliminary data.</text>
</comment>
<name>X1HI65_9ZZZZ</name>
<proteinExistence type="predicted"/>
<reference evidence="1" key="1">
    <citation type="journal article" date="2014" name="Front. Microbiol.">
        <title>High frequency of phylogenetically diverse reductive dehalogenase-homologous genes in deep subseafloor sedimentary metagenomes.</title>
        <authorList>
            <person name="Kawai M."/>
            <person name="Futagami T."/>
            <person name="Toyoda A."/>
            <person name="Takaki Y."/>
            <person name="Nishi S."/>
            <person name="Hori S."/>
            <person name="Arai W."/>
            <person name="Tsubouchi T."/>
            <person name="Morono Y."/>
            <person name="Uchiyama I."/>
            <person name="Ito T."/>
            <person name="Fujiyama A."/>
            <person name="Inagaki F."/>
            <person name="Takami H."/>
        </authorList>
    </citation>
    <scope>NUCLEOTIDE SEQUENCE</scope>
    <source>
        <strain evidence="1">Expedition CK06-06</strain>
    </source>
</reference>
<gene>
    <name evidence="1" type="ORF">S03H2_41421</name>
</gene>
<dbReference type="AlphaFoldDB" id="X1HI65"/>
<evidence type="ECO:0000313" key="1">
    <source>
        <dbReference type="EMBL" id="GAH69856.1"/>
    </source>
</evidence>
<protein>
    <submittedName>
        <fullName evidence="1">Uncharacterized protein</fullName>
    </submittedName>
</protein>
<sequence>MTKEMSDDKQLYFRIHSGYVSVVGDLQETDSSQDKTIDLAYILLENEVIKELRKGYKFLPLSKFRRHTKLLDAAQYCVIGFPEKNMKIEDGKLRTGSSAYFVQPSKDKVYDYLKFSKEACYIFDFKGKGSDINTGEIVKINTEVYGISGCGVWLCILNQEGENIYTDFRLIGIMTEFNKDKYHCLIGNRIELILSQLQTVGLIKYKEKNVG</sequence>
<dbReference type="EMBL" id="BARU01025731">
    <property type="protein sequence ID" value="GAH69856.1"/>
    <property type="molecule type" value="Genomic_DNA"/>
</dbReference>
<accession>X1HI65</accession>
<organism evidence="1">
    <name type="scientific">marine sediment metagenome</name>
    <dbReference type="NCBI Taxonomy" id="412755"/>
    <lineage>
        <taxon>unclassified sequences</taxon>
        <taxon>metagenomes</taxon>
        <taxon>ecological metagenomes</taxon>
    </lineage>
</organism>